<evidence type="ECO:0008006" key="4">
    <source>
        <dbReference type="Google" id="ProtNLM"/>
    </source>
</evidence>
<dbReference type="Proteomes" id="UP000198520">
    <property type="component" value="Unassembled WGS sequence"/>
</dbReference>
<protein>
    <recommendedName>
        <fullName evidence="4">DUF4012 domain-containing protein</fullName>
    </recommendedName>
</protein>
<keyword evidence="3" id="KW-1185">Reference proteome</keyword>
<evidence type="ECO:0000313" key="2">
    <source>
        <dbReference type="EMBL" id="SFF19598.1"/>
    </source>
</evidence>
<dbReference type="EMBL" id="FONZ01000003">
    <property type="protein sequence ID" value="SFF19598.1"/>
    <property type="molecule type" value="Genomic_DNA"/>
</dbReference>
<dbReference type="AlphaFoldDB" id="A0A1I2GQP4"/>
<reference evidence="3" key="1">
    <citation type="submission" date="2016-10" db="EMBL/GenBank/DDBJ databases">
        <authorList>
            <person name="Varghese N."/>
            <person name="Submissions S."/>
        </authorList>
    </citation>
    <scope>NUCLEOTIDE SEQUENCE [LARGE SCALE GENOMIC DNA]</scope>
    <source>
        <strain evidence="3">DSM 19083</strain>
    </source>
</reference>
<dbReference type="Pfam" id="PF13196">
    <property type="entry name" value="DUF4012"/>
    <property type="match status" value="1"/>
</dbReference>
<dbReference type="STRING" id="285351.SAMN04488035_1912"/>
<organism evidence="2 3">
    <name type="scientific">Flavimobilis marinus</name>
    <dbReference type="NCBI Taxonomy" id="285351"/>
    <lineage>
        <taxon>Bacteria</taxon>
        <taxon>Bacillati</taxon>
        <taxon>Actinomycetota</taxon>
        <taxon>Actinomycetes</taxon>
        <taxon>Micrococcales</taxon>
        <taxon>Jonesiaceae</taxon>
        <taxon>Flavimobilis</taxon>
    </lineage>
</organism>
<gene>
    <name evidence="2" type="ORF">SAMN04488035_1912</name>
</gene>
<evidence type="ECO:0000256" key="1">
    <source>
        <dbReference type="SAM" id="MobiDB-lite"/>
    </source>
</evidence>
<evidence type="ECO:0000313" key="3">
    <source>
        <dbReference type="Proteomes" id="UP000198520"/>
    </source>
</evidence>
<name>A0A1I2GQP4_9MICO</name>
<dbReference type="InterPro" id="IPR025101">
    <property type="entry name" value="DUF4012"/>
</dbReference>
<accession>A0A1I2GQP4</accession>
<proteinExistence type="predicted"/>
<feature type="compositionally biased region" description="Polar residues" evidence="1">
    <location>
        <begin position="555"/>
        <end position="566"/>
    </location>
</feature>
<sequence>MLVVGALGAWVAIDVVRVRDHLLAAADDITEIRELTTAGDIDAARTLLPGAQDHAAAAASAAGNPLLGAATRLPAYGDDVAAVRTLSTVVAQLTEGALPGFLDAVTVLGDDGLIRDGRIDVRAIAAASPAVQDGEAALRDAVAVLARIEQDELIEELRGPVAELSDALAEVNAQTVTAAKALRVMPTMLGLHEPRTYLLVTQNNAEARSLGGIPGAFVELTVTDGLIEITGQGDAGSIGSFDDPVLPITEDEGDLLGPLLGMFPQNATFTPHFPRAAEIVGEMWQRSDGTRVDGVLATDPVALGYLLDATGPVDVAGTEVSGENAAELLLNQVYFAIAEPEQQDAFFAAAAGEVFGKLTGGDVPAQGVLRALERAAREDRLLLWSRDEDEQAELQGTVLSGELVGARAEAPVVGVYLNDATASKMTYYLDQTIAVASRSCDAGQQLTTTLRLASHAPDGGVGLPAYVLGDLYDDGAVRTNVLLYAPAGGIVTGVRRDGVAVPAEEWPARLHGGLQAIYLETVLAPGQETTLEVDMTAGAGLTGDPIVRSTPGARPSSTVTAPSACS</sequence>
<feature type="region of interest" description="Disordered" evidence="1">
    <location>
        <begin position="542"/>
        <end position="566"/>
    </location>
</feature>